<dbReference type="SMART" id="SM00304">
    <property type="entry name" value="HAMP"/>
    <property type="match status" value="1"/>
</dbReference>
<keyword evidence="1 5" id="KW-0597">Phosphoprotein</keyword>
<dbReference type="Pfam" id="PF00672">
    <property type="entry name" value="HAMP"/>
    <property type="match status" value="1"/>
</dbReference>
<feature type="domain" description="HAMP" evidence="9">
    <location>
        <begin position="89"/>
        <end position="141"/>
    </location>
</feature>
<dbReference type="PANTHER" id="PTHR43214:SF43">
    <property type="entry name" value="TWO-COMPONENT RESPONSE REGULATOR"/>
    <property type="match status" value="1"/>
</dbReference>
<dbReference type="Pfam" id="PF07730">
    <property type="entry name" value="HisKA_3"/>
    <property type="match status" value="1"/>
</dbReference>
<dbReference type="GO" id="GO:0046983">
    <property type="term" value="F:protein dimerization activity"/>
    <property type="evidence" value="ECO:0007669"/>
    <property type="project" value="InterPro"/>
</dbReference>
<dbReference type="SMART" id="SM00448">
    <property type="entry name" value="REC"/>
    <property type="match status" value="1"/>
</dbReference>
<dbReference type="InterPro" id="IPR039420">
    <property type="entry name" value="WalR-like"/>
</dbReference>
<dbReference type="InterPro" id="IPR001789">
    <property type="entry name" value="Sig_transdc_resp-reg_receiver"/>
</dbReference>
<dbReference type="Gene3D" id="3.40.50.2300">
    <property type="match status" value="1"/>
</dbReference>
<dbReference type="RefSeq" id="WP_189163264.1">
    <property type="nucleotide sequence ID" value="NZ_BMNT01000012.1"/>
</dbReference>
<feature type="transmembrane region" description="Helical" evidence="6">
    <location>
        <begin position="65"/>
        <end position="87"/>
    </location>
</feature>
<accession>A0A917R0L7</accession>
<dbReference type="PROSITE" id="PS50885">
    <property type="entry name" value="HAMP"/>
    <property type="match status" value="1"/>
</dbReference>
<name>A0A917R0L7_9ACTN</name>
<dbReference type="InterPro" id="IPR011006">
    <property type="entry name" value="CheY-like_superfamily"/>
</dbReference>
<sequence length="450" mass="47932">MAWWASPILAPAVDGAPGRSYGSEPAFPTPGGKGLRTAGYIYVQAPVDLDRKGAAAPLSGSILPLLAPGGLVLALVVPVGVVFGMLSTRRLIGRITRLAGVTTAVARGDFGHRVPVSGSDEVGRLEDGFNRMTEQLGAAVEAKRRAARADARQAERSRIARELHDSISQDLFSLSLLAGGMRRAAPERLQREAKTMERTVARTMREMRALLLELRPVALEDAGLVPAIRKLCHAYQTRLGVAVRASLDEVPLSPAAEHAVLRLTQEALGNAIKHGAVRPEVLLLDMVMPGMDGLDVLRRLGPERPAVIVLTSFQEDERVVAAVRLGALSYLPKTTAVDQVVEAVRAAARGESVLSPGVAALLMRQVRQGGRRTPMDSLTPREREVLTALARGRSNGEIARALSLGRETVKTHVSSILAKLGLTDRTQAAIFALQQGLVPLAEALEPGTGD</sequence>
<dbReference type="CDD" id="cd06170">
    <property type="entry name" value="LuxR_C_like"/>
    <property type="match status" value="1"/>
</dbReference>
<dbReference type="InterPro" id="IPR058245">
    <property type="entry name" value="NreC/VraR/RcsB-like_REC"/>
</dbReference>
<dbReference type="GO" id="GO:0000155">
    <property type="term" value="F:phosphorelay sensor kinase activity"/>
    <property type="evidence" value="ECO:0007669"/>
    <property type="project" value="InterPro"/>
</dbReference>
<evidence type="ECO:0000259" key="9">
    <source>
        <dbReference type="PROSITE" id="PS50885"/>
    </source>
</evidence>
<dbReference type="Pfam" id="PF00196">
    <property type="entry name" value="GerE"/>
    <property type="match status" value="1"/>
</dbReference>
<reference evidence="10" key="2">
    <citation type="submission" date="2020-09" db="EMBL/GenBank/DDBJ databases">
        <authorList>
            <person name="Sun Q."/>
            <person name="Ohkuma M."/>
        </authorList>
    </citation>
    <scope>NUCLEOTIDE SEQUENCE</scope>
    <source>
        <strain evidence="10">JCM 13064</strain>
    </source>
</reference>
<dbReference type="CDD" id="cd06225">
    <property type="entry name" value="HAMP"/>
    <property type="match status" value="1"/>
</dbReference>
<gene>
    <name evidence="10" type="ORF">GCM10007964_26300</name>
</gene>
<evidence type="ECO:0008006" key="12">
    <source>
        <dbReference type="Google" id="ProtNLM"/>
    </source>
</evidence>
<dbReference type="AlphaFoldDB" id="A0A917R0L7"/>
<evidence type="ECO:0000259" key="7">
    <source>
        <dbReference type="PROSITE" id="PS50043"/>
    </source>
</evidence>
<dbReference type="PRINTS" id="PR00038">
    <property type="entry name" value="HTHLUXR"/>
</dbReference>
<dbReference type="EMBL" id="BMNT01000012">
    <property type="protein sequence ID" value="GGK82391.1"/>
    <property type="molecule type" value="Genomic_DNA"/>
</dbReference>
<feature type="domain" description="Response regulatory" evidence="8">
    <location>
        <begin position="208"/>
        <end position="348"/>
    </location>
</feature>
<evidence type="ECO:0000313" key="11">
    <source>
        <dbReference type="Proteomes" id="UP000645217"/>
    </source>
</evidence>
<dbReference type="GO" id="GO:0003677">
    <property type="term" value="F:DNA binding"/>
    <property type="evidence" value="ECO:0007669"/>
    <property type="project" value="UniProtKB-KW"/>
</dbReference>
<protein>
    <recommendedName>
        <fullName evidence="12">Histidine kinase</fullName>
    </recommendedName>
</protein>
<evidence type="ECO:0000256" key="6">
    <source>
        <dbReference type="SAM" id="Phobius"/>
    </source>
</evidence>
<dbReference type="Proteomes" id="UP000645217">
    <property type="component" value="Unassembled WGS sequence"/>
</dbReference>
<dbReference type="PROSITE" id="PS50043">
    <property type="entry name" value="HTH_LUXR_2"/>
    <property type="match status" value="1"/>
</dbReference>
<comment type="caution">
    <text evidence="10">The sequence shown here is derived from an EMBL/GenBank/DDBJ whole genome shotgun (WGS) entry which is preliminary data.</text>
</comment>
<reference evidence="10" key="1">
    <citation type="journal article" date="2014" name="Int. J. Syst. Evol. Microbiol.">
        <title>Complete genome sequence of Corynebacterium casei LMG S-19264T (=DSM 44701T), isolated from a smear-ripened cheese.</title>
        <authorList>
            <consortium name="US DOE Joint Genome Institute (JGI-PGF)"/>
            <person name="Walter F."/>
            <person name="Albersmeier A."/>
            <person name="Kalinowski J."/>
            <person name="Ruckert C."/>
        </authorList>
    </citation>
    <scope>NUCLEOTIDE SEQUENCE</scope>
    <source>
        <strain evidence="10">JCM 13064</strain>
    </source>
</reference>
<dbReference type="PROSITE" id="PS00622">
    <property type="entry name" value="HTH_LUXR_1"/>
    <property type="match status" value="1"/>
</dbReference>
<evidence type="ECO:0000256" key="4">
    <source>
        <dbReference type="ARBA" id="ARBA00023125"/>
    </source>
</evidence>
<dbReference type="Gene3D" id="1.20.5.1930">
    <property type="match status" value="1"/>
</dbReference>
<feature type="modified residue" description="4-aspartylphosphate" evidence="5">
    <location>
        <position position="285"/>
    </location>
</feature>
<dbReference type="GO" id="GO:0006355">
    <property type="term" value="P:regulation of DNA-templated transcription"/>
    <property type="evidence" value="ECO:0007669"/>
    <property type="project" value="InterPro"/>
</dbReference>
<feature type="domain" description="HTH luxR-type" evidence="7">
    <location>
        <begin position="371"/>
        <end position="436"/>
    </location>
</feature>
<evidence type="ECO:0000256" key="5">
    <source>
        <dbReference type="PROSITE-ProRule" id="PRU00169"/>
    </source>
</evidence>
<evidence type="ECO:0000256" key="2">
    <source>
        <dbReference type="ARBA" id="ARBA00022692"/>
    </source>
</evidence>
<keyword evidence="2 6" id="KW-0812">Transmembrane</keyword>
<dbReference type="SUPFAM" id="SSF46894">
    <property type="entry name" value="C-terminal effector domain of the bipartite response regulators"/>
    <property type="match status" value="1"/>
</dbReference>
<dbReference type="Gene3D" id="6.10.340.10">
    <property type="match status" value="1"/>
</dbReference>
<keyword evidence="6" id="KW-0472">Membrane</keyword>
<evidence type="ECO:0000259" key="8">
    <source>
        <dbReference type="PROSITE" id="PS50110"/>
    </source>
</evidence>
<keyword evidence="11" id="KW-1185">Reference proteome</keyword>
<dbReference type="InterPro" id="IPR011712">
    <property type="entry name" value="Sig_transdc_His_kin_sub3_dim/P"/>
</dbReference>
<dbReference type="InterPro" id="IPR003660">
    <property type="entry name" value="HAMP_dom"/>
</dbReference>
<dbReference type="InterPro" id="IPR016032">
    <property type="entry name" value="Sig_transdc_resp-reg_C-effctor"/>
</dbReference>
<proteinExistence type="predicted"/>
<keyword evidence="4" id="KW-0238">DNA-binding</keyword>
<dbReference type="PROSITE" id="PS50110">
    <property type="entry name" value="RESPONSE_REGULATORY"/>
    <property type="match status" value="1"/>
</dbReference>
<evidence type="ECO:0000256" key="3">
    <source>
        <dbReference type="ARBA" id="ARBA00022989"/>
    </source>
</evidence>
<evidence type="ECO:0000313" key="10">
    <source>
        <dbReference type="EMBL" id="GGK82391.1"/>
    </source>
</evidence>
<keyword evidence="3 6" id="KW-1133">Transmembrane helix</keyword>
<dbReference type="Pfam" id="PF00072">
    <property type="entry name" value="Response_reg"/>
    <property type="match status" value="1"/>
</dbReference>
<dbReference type="InterPro" id="IPR000792">
    <property type="entry name" value="Tscrpt_reg_LuxR_C"/>
</dbReference>
<dbReference type="SMART" id="SM00421">
    <property type="entry name" value="HTH_LUXR"/>
    <property type="match status" value="1"/>
</dbReference>
<evidence type="ECO:0000256" key="1">
    <source>
        <dbReference type="ARBA" id="ARBA00022553"/>
    </source>
</evidence>
<dbReference type="SUPFAM" id="SSF158472">
    <property type="entry name" value="HAMP domain-like"/>
    <property type="match status" value="1"/>
</dbReference>
<dbReference type="CDD" id="cd17535">
    <property type="entry name" value="REC_NarL-like"/>
    <property type="match status" value="1"/>
</dbReference>
<organism evidence="10 11">
    <name type="scientific">Sphaerisporangium melleum</name>
    <dbReference type="NCBI Taxonomy" id="321316"/>
    <lineage>
        <taxon>Bacteria</taxon>
        <taxon>Bacillati</taxon>
        <taxon>Actinomycetota</taxon>
        <taxon>Actinomycetes</taxon>
        <taxon>Streptosporangiales</taxon>
        <taxon>Streptosporangiaceae</taxon>
        <taxon>Sphaerisporangium</taxon>
    </lineage>
</organism>
<dbReference type="SUPFAM" id="SSF52172">
    <property type="entry name" value="CheY-like"/>
    <property type="match status" value="1"/>
</dbReference>
<dbReference type="PANTHER" id="PTHR43214">
    <property type="entry name" value="TWO-COMPONENT RESPONSE REGULATOR"/>
    <property type="match status" value="1"/>
</dbReference>
<dbReference type="GO" id="GO:0016020">
    <property type="term" value="C:membrane"/>
    <property type="evidence" value="ECO:0007669"/>
    <property type="project" value="InterPro"/>
</dbReference>